<evidence type="ECO:0000256" key="5">
    <source>
        <dbReference type="ARBA" id="ARBA00022989"/>
    </source>
</evidence>
<keyword evidence="9" id="KW-0676">Redox-active center</keyword>
<keyword evidence="4" id="KW-0874">Quinone</keyword>
<organism evidence="12 13">
    <name type="scientific">Levilinea saccharolytica</name>
    <dbReference type="NCBI Taxonomy" id="229921"/>
    <lineage>
        <taxon>Bacteria</taxon>
        <taxon>Bacillati</taxon>
        <taxon>Chloroflexota</taxon>
        <taxon>Anaerolineae</taxon>
        <taxon>Anaerolineales</taxon>
        <taxon>Anaerolineaceae</taxon>
        <taxon>Levilinea</taxon>
    </lineage>
</organism>
<evidence type="ECO:0000256" key="3">
    <source>
        <dbReference type="ARBA" id="ARBA00022692"/>
    </source>
</evidence>
<feature type="domain" description="Vitamin K epoxide reductase" evidence="11">
    <location>
        <begin position="3"/>
        <end position="134"/>
    </location>
</feature>
<comment type="subcellular location">
    <subcellularLocation>
        <location evidence="1">Membrane</location>
        <topology evidence="1">Multi-pass membrane protein</topology>
    </subcellularLocation>
</comment>
<comment type="caution">
    <text evidence="12">The sequence shown here is derived from an EMBL/GenBank/DDBJ whole genome shotgun (WGS) entry which is preliminary data.</text>
</comment>
<dbReference type="SMART" id="SM00756">
    <property type="entry name" value="VKc"/>
    <property type="match status" value="1"/>
</dbReference>
<dbReference type="OrthoDB" id="9783799at2"/>
<dbReference type="EMBL" id="LGCM01000031">
    <property type="protein sequence ID" value="KPL83504.1"/>
    <property type="molecule type" value="Genomic_DNA"/>
</dbReference>
<dbReference type="PANTHER" id="PTHR34573:SF1">
    <property type="entry name" value="VITAMIN K EPOXIDE REDUCTASE DOMAIN-CONTAINING PROTEIN"/>
    <property type="match status" value="1"/>
</dbReference>
<dbReference type="Proteomes" id="UP000050501">
    <property type="component" value="Unassembled WGS sequence"/>
</dbReference>
<sequence>MNPSSTRTWFIILAVIGLLDSVYLTIAKLTANRQMCLEGIGDCWSVNQSTYSEILGIPIALLGAAAYAALIVLVLLEQRAFFWRYLTFAATLFGVLYSAYLTYIEIAVLKAICPFCVVSAVIITLLFALTIYRLFADQAQS</sequence>
<feature type="transmembrane region" description="Helical" evidence="10">
    <location>
        <begin position="54"/>
        <end position="76"/>
    </location>
</feature>
<gene>
    <name evidence="12" type="ORF">ADN01_08355</name>
</gene>
<evidence type="ECO:0000313" key="12">
    <source>
        <dbReference type="EMBL" id="KPL83504.1"/>
    </source>
</evidence>
<dbReference type="InterPro" id="IPR012932">
    <property type="entry name" value="VKOR"/>
</dbReference>
<evidence type="ECO:0000256" key="6">
    <source>
        <dbReference type="ARBA" id="ARBA00023002"/>
    </source>
</evidence>
<dbReference type="RefSeq" id="WP_062418662.1">
    <property type="nucleotide sequence ID" value="NZ_DF967974.1"/>
</dbReference>
<protein>
    <recommendedName>
        <fullName evidence="11">Vitamin K epoxide reductase domain-containing protein</fullName>
    </recommendedName>
</protein>
<evidence type="ECO:0000313" key="13">
    <source>
        <dbReference type="Proteomes" id="UP000050501"/>
    </source>
</evidence>
<evidence type="ECO:0000256" key="7">
    <source>
        <dbReference type="ARBA" id="ARBA00023136"/>
    </source>
</evidence>
<accession>A0A0P6YLI1</accession>
<comment type="similarity">
    <text evidence="2">Belongs to the VKOR family.</text>
</comment>
<evidence type="ECO:0000256" key="4">
    <source>
        <dbReference type="ARBA" id="ARBA00022719"/>
    </source>
</evidence>
<dbReference type="InterPro" id="IPR038354">
    <property type="entry name" value="VKOR_sf"/>
</dbReference>
<keyword evidence="6" id="KW-0560">Oxidoreductase</keyword>
<evidence type="ECO:0000256" key="2">
    <source>
        <dbReference type="ARBA" id="ARBA00006214"/>
    </source>
</evidence>
<keyword evidence="8" id="KW-1015">Disulfide bond</keyword>
<evidence type="ECO:0000259" key="11">
    <source>
        <dbReference type="SMART" id="SM00756"/>
    </source>
</evidence>
<dbReference type="AlphaFoldDB" id="A0A0P6YLI1"/>
<dbReference type="GO" id="GO:0048038">
    <property type="term" value="F:quinone binding"/>
    <property type="evidence" value="ECO:0007669"/>
    <property type="project" value="UniProtKB-KW"/>
</dbReference>
<keyword evidence="5 10" id="KW-1133">Transmembrane helix</keyword>
<dbReference type="Pfam" id="PF07884">
    <property type="entry name" value="VKOR"/>
    <property type="match status" value="1"/>
</dbReference>
<evidence type="ECO:0000256" key="8">
    <source>
        <dbReference type="ARBA" id="ARBA00023157"/>
    </source>
</evidence>
<dbReference type="GO" id="GO:0016020">
    <property type="term" value="C:membrane"/>
    <property type="evidence" value="ECO:0007669"/>
    <property type="project" value="UniProtKB-SubCell"/>
</dbReference>
<dbReference type="InterPro" id="IPR044698">
    <property type="entry name" value="VKOR/LTO1"/>
</dbReference>
<feature type="transmembrane region" description="Helical" evidence="10">
    <location>
        <begin position="6"/>
        <end position="26"/>
    </location>
</feature>
<feature type="transmembrane region" description="Helical" evidence="10">
    <location>
        <begin position="82"/>
        <end position="103"/>
    </location>
</feature>
<dbReference type="STRING" id="229921.ADN01_08355"/>
<dbReference type="PANTHER" id="PTHR34573">
    <property type="entry name" value="VKC DOMAIN-CONTAINING PROTEIN"/>
    <property type="match status" value="1"/>
</dbReference>
<name>A0A0P6YLI1_9CHLR</name>
<feature type="transmembrane region" description="Helical" evidence="10">
    <location>
        <begin position="115"/>
        <end position="135"/>
    </location>
</feature>
<dbReference type="CDD" id="cd12916">
    <property type="entry name" value="VKOR_1"/>
    <property type="match status" value="1"/>
</dbReference>
<dbReference type="Gene3D" id="1.20.1440.130">
    <property type="entry name" value="VKOR domain"/>
    <property type="match status" value="1"/>
</dbReference>
<keyword evidence="13" id="KW-1185">Reference proteome</keyword>
<proteinExistence type="inferred from homology"/>
<evidence type="ECO:0000256" key="10">
    <source>
        <dbReference type="SAM" id="Phobius"/>
    </source>
</evidence>
<keyword evidence="7 10" id="KW-0472">Membrane</keyword>
<evidence type="ECO:0000256" key="9">
    <source>
        <dbReference type="ARBA" id="ARBA00023284"/>
    </source>
</evidence>
<keyword evidence="3 10" id="KW-0812">Transmembrane</keyword>
<evidence type="ECO:0000256" key="1">
    <source>
        <dbReference type="ARBA" id="ARBA00004141"/>
    </source>
</evidence>
<reference evidence="12 13" key="1">
    <citation type="submission" date="2015-07" db="EMBL/GenBank/DDBJ databases">
        <title>Genome sequence of Levilinea saccharolytica DSM 16555.</title>
        <authorList>
            <person name="Hemp J."/>
            <person name="Ward L.M."/>
            <person name="Pace L.A."/>
            <person name="Fischer W.W."/>
        </authorList>
    </citation>
    <scope>NUCLEOTIDE SEQUENCE [LARGE SCALE GENOMIC DNA]</scope>
    <source>
        <strain evidence="12 13">KIBI-1</strain>
    </source>
</reference>
<dbReference type="GO" id="GO:0016491">
    <property type="term" value="F:oxidoreductase activity"/>
    <property type="evidence" value="ECO:0007669"/>
    <property type="project" value="UniProtKB-KW"/>
</dbReference>